<proteinExistence type="predicted"/>
<sequence>MDTGIQEMIKTLETELGYSEKGGGYTKFGDWYSKNVDHSYDFSNAAWCDMFLVWGATKAGVAKQVGKFAYTPSHATFFKNHKAFDHKPAPGALVFYDWSGGKSIDGIDHVGIVTSVDGSRIHTIEGNVDGQFVKRKVRDQDNVVGYGHPEKVPIGRKPAAAKAQQAADHAGTAAPKTAAMAYTRPVPEDGPSVELWGALTAVLFLTLSLLVFLKHRRPATRAAATEPMTTEPMTTEPMTTGPEATGEDR</sequence>
<dbReference type="Gene3D" id="3.90.1720.10">
    <property type="entry name" value="endopeptidase domain like (from Nostoc punctiforme)"/>
    <property type="match status" value="1"/>
</dbReference>
<dbReference type="EMBL" id="CP053892">
    <property type="protein sequence ID" value="QKG27002.1"/>
    <property type="molecule type" value="Genomic_DNA"/>
</dbReference>
<feature type="transmembrane region" description="Helical" evidence="2">
    <location>
        <begin position="195"/>
        <end position="213"/>
    </location>
</feature>
<dbReference type="InterPro" id="IPR007921">
    <property type="entry name" value="CHAP_dom"/>
</dbReference>
<dbReference type="AlphaFoldDB" id="A0A7D3ZUZ0"/>
<accession>A0A7D3ZUZ0</accession>
<protein>
    <recommendedName>
        <fullName evidence="3">Peptidase C51 domain-containing protein</fullName>
    </recommendedName>
</protein>
<keyword evidence="2" id="KW-1133">Transmembrane helix</keyword>
<evidence type="ECO:0000259" key="3">
    <source>
        <dbReference type="Pfam" id="PF05257"/>
    </source>
</evidence>
<gene>
    <name evidence="4" type="ORF">ACTIVE_8655</name>
</gene>
<evidence type="ECO:0000256" key="1">
    <source>
        <dbReference type="SAM" id="MobiDB-lite"/>
    </source>
</evidence>
<keyword evidence="2" id="KW-0472">Membrane</keyword>
<dbReference type="Proteomes" id="UP000501240">
    <property type="component" value="Chromosome"/>
</dbReference>
<keyword evidence="5" id="KW-1185">Reference proteome</keyword>
<dbReference type="InterPro" id="IPR038765">
    <property type="entry name" value="Papain-like_cys_pep_sf"/>
</dbReference>
<feature type="region of interest" description="Disordered" evidence="1">
    <location>
        <begin position="221"/>
        <end position="249"/>
    </location>
</feature>
<evidence type="ECO:0000313" key="5">
    <source>
        <dbReference type="Proteomes" id="UP000501240"/>
    </source>
</evidence>
<evidence type="ECO:0000313" key="4">
    <source>
        <dbReference type="EMBL" id="QKG27002.1"/>
    </source>
</evidence>
<keyword evidence="2" id="KW-0812">Transmembrane</keyword>
<organism evidence="4 5">
    <name type="scientific">Actinomadura verrucosospora</name>
    <dbReference type="NCBI Taxonomy" id="46165"/>
    <lineage>
        <taxon>Bacteria</taxon>
        <taxon>Bacillati</taxon>
        <taxon>Actinomycetota</taxon>
        <taxon>Actinomycetes</taxon>
        <taxon>Streptosporangiales</taxon>
        <taxon>Thermomonosporaceae</taxon>
        <taxon>Actinomadura</taxon>
    </lineage>
</organism>
<dbReference type="SUPFAM" id="SSF54001">
    <property type="entry name" value="Cysteine proteinases"/>
    <property type="match status" value="1"/>
</dbReference>
<name>A0A7D3ZUZ0_ACTVE</name>
<reference evidence="4 5" key="1">
    <citation type="submission" date="2020-05" db="EMBL/GenBank/DDBJ databases">
        <title>Actinomadura verrucosospora NRRL-B18236 (PFL_A860) Genome sequencing and assembly.</title>
        <authorList>
            <person name="Samborskyy M."/>
        </authorList>
    </citation>
    <scope>NUCLEOTIDE SEQUENCE [LARGE SCALE GENOMIC DNA]</scope>
    <source>
        <strain evidence="4 5">NRRL:B18236</strain>
    </source>
</reference>
<evidence type="ECO:0000256" key="2">
    <source>
        <dbReference type="SAM" id="Phobius"/>
    </source>
</evidence>
<feature type="domain" description="Peptidase C51" evidence="3">
    <location>
        <begin position="43"/>
        <end position="127"/>
    </location>
</feature>
<dbReference type="Pfam" id="PF05257">
    <property type="entry name" value="CHAP"/>
    <property type="match status" value="1"/>
</dbReference>